<proteinExistence type="predicted"/>
<evidence type="ECO:0000313" key="4">
    <source>
        <dbReference type="Proteomes" id="UP000156308"/>
    </source>
</evidence>
<dbReference type="EMBL" id="KR075875">
    <property type="protein sequence ID" value="ALN36708.1"/>
    <property type="molecule type" value="Genomic_DNA"/>
</dbReference>
<evidence type="ECO:0000313" key="2">
    <source>
        <dbReference type="EMBL" id="ALN37114.1"/>
    </source>
</evidence>
<organism evidence="2 3">
    <name type="scientific">Ranavirus ambystoma1</name>
    <dbReference type="NCBI Taxonomy" id="265294"/>
    <lineage>
        <taxon>Viruses</taxon>
        <taxon>Varidnaviria</taxon>
        <taxon>Bamfordvirae</taxon>
        <taxon>Nucleocytoviricota</taxon>
        <taxon>Megaviricetes</taxon>
        <taxon>Pimascovirales</taxon>
        <taxon>Pimascovirales incertae sedis</taxon>
        <taxon>Iridoviridae</taxon>
        <taxon>Alphairidovirinae</taxon>
        <taxon>Ranavirus</taxon>
    </lineage>
</organism>
<name>A0A0U2K5G0_9VIRU</name>
<dbReference type="Proteomes" id="UP000156308">
    <property type="component" value="Segment"/>
</dbReference>
<evidence type="ECO:0000313" key="1">
    <source>
        <dbReference type="EMBL" id="ALN36708.1"/>
    </source>
</evidence>
<sequence length="55" mass="5613">MDKPTVEAPVAPVETLVLTEPSAETQAEDSVSSVLAGLTTAIGTVDRLRTVFGAA</sequence>
<protein>
    <submittedName>
        <fullName evidence="2">Uncharacterized protein</fullName>
    </submittedName>
</protein>
<accession>A0A0U2K5G0</accession>
<evidence type="ECO:0000313" key="3">
    <source>
        <dbReference type="Proteomes" id="UP000141477"/>
    </source>
</evidence>
<gene>
    <name evidence="2" type="ORF">11R</name>
    <name evidence="1" type="ORF">12R</name>
</gene>
<reference evidence="3 4" key="1">
    <citation type="journal article" date="2015" name="G3 (Bethesda)">
        <title>Comparative Genomics of an Emerging Amphibian Virus.</title>
        <authorList>
            <person name="Epstein B."/>
            <person name="Storfer A."/>
        </authorList>
    </citation>
    <scope>NUCLEOTIDE SEQUENCE [LARGE SCALE GENOMIC DNA]</scope>
    <source>
        <strain evidence="2">RRV</strain>
        <strain evidence="1">TSMB</strain>
    </source>
</reference>
<dbReference type="Proteomes" id="UP000141477">
    <property type="component" value="Segment"/>
</dbReference>
<dbReference type="EMBL" id="KR075879">
    <property type="protein sequence ID" value="ALN37114.1"/>
    <property type="molecule type" value="Genomic_DNA"/>
</dbReference>